<proteinExistence type="predicted"/>
<dbReference type="VEuPathDB" id="AmoebaDB:ACA1_258980"/>
<sequence>MTTPHNHATTDEGEVVVEEHSYGTGPRHNLDLYRPATDQKKRVVLVWVHGGAWVDRSKAEFANLGRGLVKASGGSLSVAVLNYHLSPRTRPPTHVFPAHVLDIAQALQWLWQHEQEAAKGAPVELWVCGHSAGAHMAGLLALDPSYLASTHKEGDREGVRVAGWIGIAGIYDLPRLHADFPTYKEHFLDFAFGEDESKWRDASPQFLSHTGRSTSPWLVVHSEEDELVNTAQPVHWVQHLEALGVPVQYHLEAKGGRHWDGVNSLAHPADSSLARLITDFVRTSGQP</sequence>
<reference evidence="3" key="1">
    <citation type="journal article" date="2013" name="Genome Biol.">
        <title>Genome of Acanthamoeba castellanii highlights extensive lateral gene transfer and early evolution of tyrosine kinase signaling.</title>
        <authorList>
            <person name="Clarke M."/>
            <person name="Lohan A.J."/>
            <person name="Liu B."/>
            <person name="Lagkouvardos I."/>
            <person name="Roy S."/>
            <person name="Zafar N."/>
            <person name="Bertelli C."/>
            <person name="Schilde C."/>
            <person name="Kianianmomeni A."/>
            <person name="Burglin T.R."/>
            <person name="Frech C."/>
            <person name="Turcotte B."/>
            <person name="Kopec K.O."/>
            <person name="Synnott J.M."/>
            <person name="Choo C."/>
            <person name="Paponov I."/>
            <person name="Finkler A."/>
            <person name="Soon Heng Tan C."/>
            <person name="Hutchins A.P."/>
            <person name="Weinmeier T."/>
            <person name="Rattei T."/>
            <person name="Chu J.S."/>
            <person name="Gimenez G."/>
            <person name="Irimia M."/>
            <person name="Rigden D.J."/>
            <person name="Fitzpatrick D.A."/>
            <person name="Lorenzo-Morales J."/>
            <person name="Bateman A."/>
            <person name="Chiu C.H."/>
            <person name="Tang P."/>
            <person name="Hegemann P."/>
            <person name="Fromm H."/>
            <person name="Raoult D."/>
            <person name="Greub G."/>
            <person name="Miranda-Saavedra D."/>
            <person name="Chen N."/>
            <person name="Nash P."/>
            <person name="Ginger M.L."/>
            <person name="Horn M."/>
            <person name="Schaap P."/>
            <person name="Caler L."/>
            <person name="Loftus B."/>
        </authorList>
    </citation>
    <scope>NUCLEOTIDE SEQUENCE [LARGE SCALE GENOMIC DNA]</scope>
    <source>
        <strain evidence="3">Neff</strain>
    </source>
</reference>
<dbReference type="Proteomes" id="UP000011083">
    <property type="component" value="Unassembled WGS sequence"/>
</dbReference>
<dbReference type="STRING" id="1257118.L8GEY5"/>
<dbReference type="InterPro" id="IPR050300">
    <property type="entry name" value="GDXG_lipolytic_enzyme"/>
</dbReference>
<evidence type="ECO:0000313" key="3">
    <source>
        <dbReference type="EMBL" id="ELR11615.1"/>
    </source>
</evidence>
<dbReference type="KEGG" id="acan:ACA1_258980"/>
<dbReference type="AlphaFoldDB" id="L8GEY5"/>
<dbReference type="RefSeq" id="XP_004333628.1">
    <property type="nucleotide sequence ID" value="XM_004333580.1"/>
</dbReference>
<protein>
    <submittedName>
        <fullName evidence="3">Esterase LipO, putative</fullName>
    </submittedName>
</protein>
<dbReference type="GeneID" id="14912000"/>
<keyword evidence="4" id="KW-1185">Reference proteome</keyword>
<dbReference type="Gene3D" id="3.40.50.1820">
    <property type="entry name" value="alpha/beta hydrolase"/>
    <property type="match status" value="1"/>
</dbReference>
<organism evidence="3 4">
    <name type="scientific">Acanthamoeba castellanii (strain ATCC 30010 / Neff)</name>
    <dbReference type="NCBI Taxonomy" id="1257118"/>
    <lineage>
        <taxon>Eukaryota</taxon>
        <taxon>Amoebozoa</taxon>
        <taxon>Discosea</taxon>
        <taxon>Longamoebia</taxon>
        <taxon>Centramoebida</taxon>
        <taxon>Acanthamoebidae</taxon>
        <taxon>Acanthamoeba</taxon>
    </lineage>
</organism>
<dbReference type="InterPro" id="IPR029058">
    <property type="entry name" value="AB_hydrolase_fold"/>
</dbReference>
<evidence type="ECO:0000256" key="1">
    <source>
        <dbReference type="ARBA" id="ARBA00022801"/>
    </source>
</evidence>
<dbReference type="GO" id="GO:0016787">
    <property type="term" value="F:hydrolase activity"/>
    <property type="evidence" value="ECO:0007669"/>
    <property type="project" value="UniProtKB-KW"/>
</dbReference>
<dbReference type="OrthoDB" id="6495301at2759"/>
<dbReference type="Pfam" id="PF20434">
    <property type="entry name" value="BD-FAE"/>
    <property type="match status" value="1"/>
</dbReference>
<name>L8GEY5_ACACF</name>
<accession>L8GEY5</accession>
<keyword evidence="1" id="KW-0378">Hydrolase</keyword>
<dbReference type="PANTHER" id="PTHR48081:SF33">
    <property type="entry name" value="KYNURENINE FORMAMIDASE"/>
    <property type="match status" value="1"/>
</dbReference>
<dbReference type="SUPFAM" id="SSF53474">
    <property type="entry name" value="alpha/beta-Hydrolases"/>
    <property type="match status" value="1"/>
</dbReference>
<gene>
    <name evidence="3" type="ORF">ACA1_258980</name>
</gene>
<dbReference type="EMBL" id="KB008148">
    <property type="protein sequence ID" value="ELR11615.1"/>
    <property type="molecule type" value="Genomic_DNA"/>
</dbReference>
<dbReference type="PANTHER" id="PTHR48081">
    <property type="entry name" value="AB HYDROLASE SUPERFAMILY PROTEIN C4A8.06C"/>
    <property type="match status" value="1"/>
</dbReference>
<feature type="domain" description="BD-FAE-like" evidence="2">
    <location>
        <begin position="30"/>
        <end position="237"/>
    </location>
</feature>
<evidence type="ECO:0000259" key="2">
    <source>
        <dbReference type="Pfam" id="PF20434"/>
    </source>
</evidence>
<dbReference type="InterPro" id="IPR049492">
    <property type="entry name" value="BD-FAE-like_dom"/>
</dbReference>
<evidence type="ECO:0000313" key="4">
    <source>
        <dbReference type="Proteomes" id="UP000011083"/>
    </source>
</evidence>
<dbReference type="OMA" id="HSCGGHM"/>